<dbReference type="PROSITE" id="PS50935">
    <property type="entry name" value="SSB"/>
    <property type="match status" value="1"/>
</dbReference>
<dbReference type="FunFam" id="2.40.50.140:FF:000160">
    <property type="entry name" value="single-stranded DNA-binding protein, mitochondrial"/>
    <property type="match status" value="1"/>
</dbReference>
<dbReference type="EMBL" id="KE346160">
    <property type="protein sequence ID" value="EXC28049.1"/>
    <property type="molecule type" value="Genomic_DNA"/>
</dbReference>
<evidence type="ECO:0000256" key="1">
    <source>
        <dbReference type="ARBA" id="ARBA00023125"/>
    </source>
</evidence>
<name>W9SGS7_9ROSA</name>
<evidence type="ECO:0000313" key="5">
    <source>
        <dbReference type="Proteomes" id="UP000030645"/>
    </source>
</evidence>
<gene>
    <name evidence="4" type="ORF">L484_022283</name>
</gene>
<dbReference type="InterPro" id="IPR012340">
    <property type="entry name" value="NA-bd_OB-fold"/>
</dbReference>
<feature type="compositionally biased region" description="Low complexity" evidence="3">
    <location>
        <begin position="51"/>
        <end position="69"/>
    </location>
</feature>
<sequence length="226" mass="24632">MATSMAALSRRLSRALISNSKPKPTHLNPLVSAPFSTTTTIDDSDLEGPDSFLSDSESVSSQSSPSNKSNQKRAFQDPVLENGVDAGVYKAVIVGRVGQKPVQKQLKNGLTLTMLSVGTGGIRNNRRPLENESPREYAERSAIQWHRVCVYPERLGAIVMKNAVPGSILYLDGNLETKIFTDPISGIVRRIREISIRQNGRVVFLGEAQAGDGRVPTQAELRGLVY</sequence>
<dbReference type="Pfam" id="PF00436">
    <property type="entry name" value="SSB"/>
    <property type="match status" value="1"/>
</dbReference>
<dbReference type="GO" id="GO:0003697">
    <property type="term" value="F:single-stranded DNA binding"/>
    <property type="evidence" value="ECO:0007669"/>
    <property type="project" value="InterPro"/>
</dbReference>
<protein>
    <submittedName>
        <fullName evidence="4">Single-stranded DNA-binding protein</fullName>
    </submittedName>
</protein>
<dbReference type="KEGG" id="mnt:21405102"/>
<dbReference type="AlphaFoldDB" id="W9SGS7"/>
<dbReference type="PANTHER" id="PTHR10302">
    <property type="entry name" value="SINGLE-STRANDED DNA-BINDING PROTEIN"/>
    <property type="match status" value="1"/>
</dbReference>
<dbReference type="STRING" id="981085.W9SGS7"/>
<dbReference type="SUPFAM" id="SSF50249">
    <property type="entry name" value="Nucleic acid-binding proteins"/>
    <property type="match status" value="1"/>
</dbReference>
<dbReference type="Proteomes" id="UP000030645">
    <property type="component" value="Unassembled WGS sequence"/>
</dbReference>
<dbReference type="GO" id="GO:0006264">
    <property type="term" value="P:mitochondrial DNA replication"/>
    <property type="evidence" value="ECO:0007669"/>
    <property type="project" value="TreeGrafter"/>
</dbReference>
<accession>W9SGS7</accession>
<feature type="region of interest" description="Disordered" evidence="3">
    <location>
        <begin position="17"/>
        <end position="77"/>
    </location>
</feature>
<evidence type="ECO:0000256" key="3">
    <source>
        <dbReference type="SAM" id="MobiDB-lite"/>
    </source>
</evidence>
<dbReference type="eggNOG" id="KOG1653">
    <property type="taxonomic scope" value="Eukaryota"/>
</dbReference>
<reference evidence="5" key="1">
    <citation type="submission" date="2013-01" db="EMBL/GenBank/DDBJ databases">
        <title>Draft Genome Sequence of a Mulberry Tree, Morus notabilis C.K. Schneid.</title>
        <authorList>
            <person name="He N."/>
            <person name="Zhao S."/>
        </authorList>
    </citation>
    <scope>NUCLEOTIDE SEQUENCE</scope>
</reference>
<dbReference type="OrthoDB" id="1078367at2759"/>
<evidence type="ECO:0000256" key="2">
    <source>
        <dbReference type="PROSITE-ProRule" id="PRU00252"/>
    </source>
</evidence>
<keyword evidence="1 2" id="KW-0238">DNA-binding</keyword>
<dbReference type="GO" id="GO:0042645">
    <property type="term" value="C:mitochondrial nucleoid"/>
    <property type="evidence" value="ECO:0007669"/>
    <property type="project" value="TreeGrafter"/>
</dbReference>
<organism evidence="4 5">
    <name type="scientific">Morus notabilis</name>
    <dbReference type="NCBI Taxonomy" id="981085"/>
    <lineage>
        <taxon>Eukaryota</taxon>
        <taxon>Viridiplantae</taxon>
        <taxon>Streptophyta</taxon>
        <taxon>Embryophyta</taxon>
        <taxon>Tracheophyta</taxon>
        <taxon>Spermatophyta</taxon>
        <taxon>Magnoliopsida</taxon>
        <taxon>eudicotyledons</taxon>
        <taxon>Gunneridae</taxon>
        <taxon>Pentapetalae</taxon>
        <taxon>rosids</taxon>
        <taxon>fabids</taxon>
        <taxon>Rosales</taxon>
        <taxon>Moraceae</taxon>
        <taxon>Moreae</taxon>
        <taxon>Morus</taxon>
    </lineage>
</organism>
<evidence type="ECO:0000313" key="4">
    <source>
        <dbReference type="EMBL" id="EXC28049.1"/>
    </source>
</evidence>
<keyword evidence="5" id="KW-1185">Reference proteome</keyword>
<dbReference type="PANTHER" id="PTHR10302:SF16">
    <property type="entry name" value="NUCLEIC ACID-BINDING, OB-FOLD-LIKE PROTEIN"/>
    <property type="match status" value="1"/>
</dbReference>
<dbReference type="InterPro" id="IPR000424">
    <property type="entry name" value="Primosome_PriB/ssb"/>
</dbReference>
<dbReference type="Gene3D" id="2.40.50.140">
    <property type="entry name" value="Nucleic acid-binding proteins"/>
    <property type="match status" value="1"/>
</dbReference>
<dbReference type="InterPro" id="IPR011344">
    <property type="entry name" value="ssDNA-bd"/>
</dbReference>
<proteinExistence type="predicted"/>